<dbReference type="OrthoDB" id="647686at2"/>
<dbReference type="RefSeq" id="WP_146791110.1">
    <property type="nucleotide sequence ID" value="NZ_BAABIO010000003.1"/>
</dbReference>
<dbReference type="Proteomes" id="UP000321204">
    <property type="component" value="Chromosome"/>
</dbReference>
<keyword evidence="2" id="KW-1185">Reference proteome</keyword>
<sequence>MKKLNFIEKWLLRQRDYDKYKNYKYELRLSRTSLFTPPDFPAKSDYHFKHSGNAGDIIYSLPTAYAIAGDARIHFHLSLEGKGVYGKSPHPLGDKMLTERMVAMLSPLLTAQPKIASCSVYQPDDVIDVDLDLMRSHPVSMNAGHIARWYFYVFAVNADLGKPWLFVQPDNSLNDYIVVARSQRYHQPGIDYSFLKKYPKLLFMGVEQEWKEMKEMLPSIEHCPVNDFLELAQIIAGSKLFIGNQSFPFAIAEGLKTKRLLEVYWRAPNVIPEGPNGYDFYFQPQFEKLVKRLAEE</sequence>
<reference evidence="1 2" key="1">
    <citation type="journal article" date="2015" name="Int. J. Syst. Evol. Microbiol.">
        <title>Flavisolibacter ginsenosidimutans sp. nov., with ginsenoside-converting activity isolated from soil used for cultivating ginseng.</title>
        <authorList>
            <person name="Zhao Y."/>
            <person name="Liu Q."/>
            <person name="Kang M.S."/>
            <person name="Jin F."/>
            <person name="Yu H."/>
            <person name="Im W.T."/>
        </authorList>
    </citation>
    <scope>NUCLEOTIDE SEQUENCE [LARGE SCALE GENOMIC DNA]</scope>
    <source>
        <strain evidence="1 2">Gsoil 636</strain>
    </source>
</reference>
<protein>
    <submittedName>
        <fullName evidence="1">Uncharacterized protein</fullName>
    </submittedName>
</protein>
<organism evidence="1 2">
    <name type="scientific">Flavisolibacter ginsenosidimutans</name>
    <dbReference type="NCBI Taxonomy" id="661481"/>
    <lineage>
        <taxon>Bacteria</taxon>
        <taxon>Pseudomonadati</taxon>
        <taxon>Bacteroidota</taxon>
        <taxon>Chitinophagia</taxon>
        <taxon>Chitinophagales</taxon>
        <taxon>Chitinophagaceae</taxon>
        <taxon>Flavisolibacter</taxon>
    </lineage>
</organism>
<proteinExistence type="predicted"/>
<dbReference type="EMBL" id="CP042433">
    <property type="protein sequence ID" value="QEC58101.1"/>
    <property type="molecule type" value="Genomic_DNA"/>
</dbReference>
<evidence type="ECO:0000313" key="1">
    <source>
        <dbReference type="EMBL" id="QEC58101.1"/>
    </source>
</evidence>
<name>A0A5B8UN54_9BACT</name>
<accession>A0A5B8UN54</accession>
<dbReference type="KEGG" id="fgg:FSB75_20050"/>
<evidence type="ECO:0000313" key="2">
    <source>
        <dbReference type="Proteomes" id="UP000321204"/>
    </source>
</evidence>
<dbReference type="AlphaFoldDB" id="A0A5B8UN54"/>
<gene>
    <name evidence="1" type="ORF">FSB75_20050</name>
</gene>